<dbReference type="PANTHER" id="PTHR12463">
    <property type="entry name" value="OXYGENASE-RELATED"/>
    <property type="match status" value="1"/>
</dbReference>
<comment type="cofactor">
    <cofactor evidence="1">
        <name>Fe(2+)</name>
        <dbReference type="ChEBI" id="CHEBI:29033"/>
    </cofactor>
</comment>
<dbReference type="AlphaFoldDB" id="A0A6P6XZX7"/>
<dbReference type="InterPro" id="IPR037151">
    <property type="entry name" value="AlkB-like_sf"/>
</dbReference>
<keyword evidence="2" id="KW-1185">Reference proteome</keyword>
<dbReference type="OMA" id="HAIKREH"/>
<dbReference type="FunCoup" id="A0A6P6XZX7">
    <property type="interactions" value="1083"/>
</dbReference>
<evidence type="ECO:0000256" key="1">
    <source>
        <dbReference type="ARBA" id="ARBA00001954"/>
    </source>
</evidence>
<dbReference type="KEGG" id="dpte:113792686"/>
<accession>A0A6P6XZX7</accession>
<dbReference type="GO" id="GO:0070988">
    <property type="term" value="P:demethylation"/>
    <property type="evidence" value="ECO:0007669"/>
    <property type="project" value="InterPro"/>
</dbReference>
<dbReference type="PANTHER" id="PTHR12463:SF0">
    <property type="entry name" value="ALPHA-KETOGLUTARATE-DEPENDENT DIOXYGENASE ALKB HOMOLOG 4"/>
    <property type="match status" value="1"/>
</dbReference>
<proteinExistence type="predicted"/>
<protein>
    <submittedName>
        <fullName evidence="3">Alpha-ketoglutarate-dependent dioxygenase alkB homolog 4-like</fullName>
    </submittedName>
</protein>
<reference evidence="3" key="1">
    <citation type="submission" date="2025-08" db="UniProtKB">
        <authorList>
            <consortium name="RefSeq"/>
        </authorList>
    </citation>
    <scope>IDENTIFICATION</scope>
    <source>
        <strain evidence="3">Airmid</strain>
    </source>
</reference>
<organism evidence="2 3">
    <name type="scientific">Dermatophagoides pteronyssinus</name>
    <name type="common">European house dust mite</name>
    <dbReference type="NCBI Taxonomy" id="6956"/>
    <lineage>
        <taxon>Eukaryota</taxon>
        <taxon>Metazoa</taxon>
        <taxon>Ecdysozoa</taxon>
        <taxon>Arthropoda</taxon>
        <taxon>Chelicerata</taxon>
        <taxon>Arachnida</taxon>
        <taxon>Acari</taxon>
        <taxon>Acariformes</taxon>
        <taxon>Sarcoptiformes</taxon>
        <taxon>Astigmata</taxon>
        <taxon>Psoroptidia</taxon>
        <taxon>Analgoidea</taxon>
        <taxon>Pyroglyphidae</taxon>
        <taxon>Dermatophagoidinae</taxon>
        <taxon>Dermatophagoides</taxon>
    </lineage>
</organism>
<dbReference type="SUPFAM" id="SSF51197">
    <property type="entry name" value="Clavaminate synthase-like"/>
    <property type="match status" value="1"/>
</dbReference>
<gene>
    <name evidence="3" type="primary">LOC113792686</name>
</gene>
<dbReference type="GO" id="GO:0032451">
    <property type="term" value="F:demethylase activity"/>
    <property type="evidence" value="ECO:0007669"/>
    <property type="project" value="TreeGrafter"/>
</dbReference>
<dbReference type="Gene3D" id="2.60.120.590">
    <property type="entry name" value="Alpha-ketoglutarate-dependent dioxygenase AlkB-like"/>
    <property type="match status" value="1"/>
</dbReference>
<sequence>MPDKNTMTTDIKSRSCACKGIRTCLQCENYQLPKSSGQNLWNTKTYVYCWRCGNRAYASTFFDKHVEDHEKNNEFDDVPMIQIDGVFLQTDVITDDEEVHLIKQIDSFDWVDSQSGRRKQDFGPKINFKKQKINFTPFTGLPKLDVEILNLIRRERLTSHNDWHRFSSLPFDQYSDHTILNRFYPIEICHLEYCPERGSSIDPHFDDNWIWGDRLVTLNLASTAVITLTFPELSSVAEYCIRIACPKKSLLVLYGDARYKFHHSIHRSDINHRRLAITFRELAYSFFQQSYLNKDKRYLLIHDEFINRSKKMITK</sequence>
<dbReference type="OrthoDB" id="442860at2759"/>
<dbReference type="InParanoid" id="A0A6P6XZX7"/>
<dbReference type="RefSeq" id="XP_027198406.1">
    <property type="nucleotide sequence ID" value="XM_027342605.1"/>
</dbReference>
<evidence type="ECO:0000313" key="2">
    <source>
        <dbReference type="Proteomes" id="UP000515146"/>
    </source>
</evidence>
<dbReference type="GO" id="GO:0016491">
    <property type="term" value="F:oxidoreductase activity"/>
    <property type="evidence" value="ECO:0007669"/>
    <property type="project" value="TreeGrafter"/>
</dbReference>
<evidence type="ECO:0000313" key="3">
    <source>
        <dbReference type="RefSeq" id="XP_027198406.1"/>
    </source>
</evidence>
<dbReference type="InterPro" id="IPR032857">
    <property type="entry name" value="ALKBH4"/>
</dbReference>
<name>A0A6P6XZX7_DERPT</name>
<dbReference type="Proteomes" id="UP000515146">
    <property type="component" value="Unplaced"/>
</dbReference>